<dbReference type="Pfam" id="PF21135">
    <property type="entry name" value="DRL_cat"/>
    <property type="match status" value="1"/>
</dbReference>
<dbReference type="Proteomes" id="UP001595976">
    <property type="component" value="Unassembled WGS sequence"/>
</dbReference>
<dbReference type="Pfam" id="PF08666">
    <property type="entry name" value="SAF"/>
    <property type="match status" value="1"/>
</dbReference>
<proteinExistence type="predicted"/>
<gene>
    <name evidence="2" type="ORF">ACFPK2_03820</name>
</gene>
<reference evidence="3" key="1">
    <citation type="journal article" date="2019" name="Int. J. Syst. Evol. Microbiol.">
        <title>The Global Catalogue of Microorganisms (GCM) 10K type strain sequencing project: providing services to taxonomists for standard genome sequencing and annotation.</title>
        <authorList>
            <consortium name="The Broad Institute Genomics Platform"/>
            <consortium name="The Broad Institute Genome Sequencing Center for Infectious Disease"/>
            <person name="Wu L."/>
            <person name="Ma J."/>
        </authorList>
    </citation>
    <scope>NUCLEOTIDE SEQUENCE [LARGE SCALE GENOMIC DNA]</scope>
    <source>
        <strain evidence="3">CGMCC 1.15643</strain>
    </source>
</reference>
<sequence>MNLMPMLTARREAGKPVPAALIGAGKFGSMFLSQVPHIEGLEVAVIADLDPERAKTACRNVGWDEARIARTRFVDDGAAAARADGVEVVLEATGHPAAGARHALAAIEAGRHVVMVNVEADVLVGPVLARKAQAAGVVYSMAYGDQPALVSEMVDWARAAGFTVAAAGKGTKYLPAYHNVTPDDVWTHYGLTPEAAKAAGMNPQMFNSFLDGTKSAIEMAAIANACGLDVPEAGLAFPPCGVDDLAQVLRPRAVGGQLERDGMVEVVSSLERDGRPVFRDLRWGVYVVLKAPNDYAAACFKQYGLPTDATGRYAAMYKPFHLIGLELSISVLNAALRGEPTGMTRGWRGDAVAVAKRALKAGEMLDGEGGYTVYGRLMPAAASQSCGGLPIGLAHGVRLTRDVAAGQPVTEADVTLDESQPIVSLRRELAATAW</sequence>
<dbReference type="CDD" id="cd11616">
    <property type="entry name" value="SAF_DH_OX_like"/>
    <property type="match status" value="1"/>
</dbReference>
<comment type="caution">
    <text evidence="2">The sequence shown here is derived from an EMBL/GenBank/DDBJ whole genome shotgun (WGS) entry which is preliminary data.</text>
</comment>
<dbReference type="PANTHER" id="PTHR37850:SF3">
    <property type="entry name" value="BLR7815 PROTEIN"/>
    <property type="match status" value="1"/>
</dbReference>
<dbReference type="EMBL" id="JBHSLI010000001">
    <property type="protein sequence ID" value="MFC5292113.1"/>
    <property type="molecule type" value="Genomic_DNA"/>
</dbReference>
<evidence type="ECO:0000313" key="3">
    <source>
        <dbReference type="Proteomes" id="UP001595976"/>
    </source>
</evidence>
<evidence type="ECO:0000259" key="1">
    <source>
        <dbReference type="SMART" id="SM00858"/>
    </source>
</evidence>
<dbReference type="Gene3D" id="3.40.50.720">
    <property type="entry name" value="NAD(P)-binding Rossmann-like Domain"/>
    <property type="match status" value="1"/>
</dbReference>
<dbReference type="SUPFAM" id="SSF51735">
    <property type="entry name" value="NAD(P)-binding Rossmann-fold domains"/>
    <property type="match status" value="1"/>
</dbReference>
<name>A0ABW0EZX9_9HYPH</name>
<dbReference type="RefSeq" id="WP_158443510.1">
    <property type="nucleotide sequence ID" value="NZ_JAOAOS010000001.1"/>
</dbReference>
<dbReference type="InterPro" id="IPR005106">
    <property type="entry name" value="Asp/hSer_DH_NAD-bd"/>
</dbReference>
<dbReference type="SMART" id="SM00858">
    <property type="entry name" value="SAF"/>
    <property type="match status" value="1"/>
</dbReference>
<accession>A0ABW0EZX9</accession>
<dbReference type="InterPro" id="IPR048423">
    <property type="entry name" value="DRL_cat"/>
</dbReference>
<dbReference type="Pfam" id="PF03447">
    <property type="entry name" value="NAD_binding_3"/>
    <property type="match status" value="1"/>
</dbReference>
<feature type="domain" description="SAF" evidence="1">
    <location>
        <begin position="350"/>
        <end position="415"/>
    </location>
</feature>
<keyword evidence="3" id="KW-1185">Reference proteome</keyword>
<evidence type="ECO:0000313" key="2">
    <source>
        <dbReference type="EMBL" id="MFC5292113.1"/>
    </source>
</evidence>
<dbReference type="InterPro" id="IPR013974">
    <property type="entry name" value="SAF"/>
</dbReference>
<organism evidence="2 3">
    <name type="scientific">Bosea minatitlanensis</name>
    <dbReference type="NCBI Taxonomy" id="128782"/>
    <lineage>
        <taxon>Bacteria</taxon>
        <taxon>Pseudomonadati</taxon>
        <taxon>Pseudomonadota</taxon>
        <taxon>Alphaproteobacteria</taxon>
        <taxon>Hyphomicrobiales</taxon>
        <taxon>Boseaceae</taxon>
        <taxon>Bosea</taxon>
    </lineage>
</organism>
<protein>
    <submittedName>
        <fullName evidence="2">NAD(P)H-dependent oxidoreductase</fullName>
    </submittedName>
</protein>
<dbReference type="InterPro" id="IPR036291">
    <property type="entry name" value="NAD(P)-bd_dom_sf"/>
</dbReference>
<dbReference type="PANTHER" id="PTHR37850">
    <property type="entry name" value="STRU PROTEIN"/>
    <property type="match status" value="1"/>
</dbReference>